<accession>A0A6L3ZBI8</accession>
<protein>
    <submittedName>
        <fullName evidence="1">Uncharacterized protein</fullName>
    </submittedName>
</protein>
<dbReference type="RefSeq" id="WP_151694381.1">
    <property type="nucleotide sequence ID" value="NZ_BMGX01000001.1"/>
</dbReference>
<keyword evidence="2" id="KW-1185">Reference proteome</keyword>
<sequence>MNITKKSIKIDIEAVSGLPTDRALTGQEITPGTEVYIDLENSETYYVIGEDPNRTYRYDGIAIPKAIQEMDKQRQASKKVN</sequence>
<organism evidence="1 2">
    <name type="scientific">Phaeocystidibacter marisrubri</name>
    <dbReference type="NCBI Taxonomy" id="1577780"/>
    <lineage>
        <taxon>Bacteria</taxon>
        <taxon>Pseudomonadati</taxon>
        <taxon>Bacteroidota</taxon>
        <taxon>Flavobacteriia</taxon>
        <taxon>Flavobacteriales</taxon>
        <taxon>Phaeocystidibacteraceae</taxon>
        <taxon>Phaeocystidibacter</taxon>
    </lineage>
</organism>
<reference evidence="1 2" key="1">
    <citation type="submission" date="2019-10" db="EMBL/GenBank/DDBJ databases">
        <title>Genome sequence of Phaeocystidibacter marisrubri JCM30614 (type strain).</title>
        <authorList>
            <person name="Bowman J.P."/>
        </authorList>
    </citation>
    <scope>NUCLEOTIDE SEQUENCE [LARGE SCALE GENOMIC DNA]</scope>
    <source>
        <strain evidence="1 2">JCM 30614</strain>
    </source>
</reference>
<evidence type="ECO:0000313" key="1">
    <source>
        <dbReference type="EMBL" id="KAB2814954.1"/>
    </source>
</evidence>
<comment type="caution">
    <text evidence="1">The sequence shown here is derived from an EMBL/GenBank/DDBJ whole genome shotgun (WGS) entry which is preliminary data.</text>
</comment>
<name>A0A6L3ZBI8_9FLAO</name>
<dbReference type="EMBL" id="WBVQ01000018">
    <property type="protein sequence ID" value="KAB2814954.1"/>
    <property type="molecule type" value="Genomic_DNA"/>
</dbReference>
<gene>
    <name evidence="1" type="ORF">F8C82_14690</name>
</gene>
<proteinExistence type="predicted"/>
<evidence type="ECO:0000313" key="2">
    <source>
        <dbReference type="Proteomes" id="UP000484164"/>
    </source>
</evidence>
<dbReference type="AlphaFoldDB" id="A0A6L3ZBI8"/>
<dbReference type="OrthoDB" id="9810782at2"/>
<dbReference type="Proteomes" id="UP000484164">
    <property type="component" value="Unassembled WGS sequence"/>
</dbReference>